<feature type="region of interest" description="Disordered" evidence="1">
    <location>
        <begin position="225"/>
        <end position="251"/>
    </location>
</feature>
<organism evidence="2 3">
    <name type="scientific">Gregarina niphandrodes</name>
    <name type="common">Septate eugregarine</name>
    <dbReference type="NCBI Taxonomy" id="110365"/>
    <lineage>
        <taxon>Eukaryota</taxon>
        <taxon>Sar</taxon>
        <taxon>Alveolata</taxon>
        <taxon>Apicomplexa</taxon>
        <taxon>Conoidasida</taxon>
        <taxon>Gregarinasina</taxon>
        <taxon>Eugregarinorida</taxon>
        <taxon>Gregarinidae</taxon>
        <taxon>Gregarina</taxon>
    </lineage>
</organism>
<proteinExistence type="predicted"/>
<dbReference type="Proteomes" id="UP000019763">
    <property type="component" value="Unassembled WGS sequence"/>
</dbReference>
<dbReference type="AlphaFoldDB" id="A0A023B5J1"/>
<keyword evidence="3" id="KW-1185">Reference proteome</keyword>
<protein>
    <submittedName>
        <fullName evidence="2">Uncharacterized protein</fullName>
    </submittedName>
</protein>
<gene>
    <name evidence="2" type="ORF">GNI_091830</name>
</gene>
<evidence type="ECO:0000313" key="3">
    <source>
        <dbReference type="Proteomes" id="UP000019763"/>
    </source>
</evidence>
<accession>A0A023B5J1</accession>
<name>A0A023B5J1_GRENI</name>
<feature type="compositionally biased region" description="Basic and acidic residues" evidence="1">
    <location>
        <begin position="235"/>
        <end position="244"/>
    </location>
</feature>
<evidence type="ECO:0000256" key="1">
    <source>
        <dbReference type="SAM" id="MobiDB-lite"/>
    </source>
</evidence>
<reference evidence="2" key="1">
    <citation type="submission" date="2013-12" db="EMBL/GenBank/DDBJ databases">
        <authorList>
            <person name="Omoto C.K."/>
            <person name="Sibley D."/>
            <person name="Venepally P."/>
            <person name="Hadjithomas M."/>
            <person name="Karamycheva S."/>
            <person name="Brunk B."/>
            <person name="Roos D."/>
            <person name="Caler E."/>
            <person name="Lorenzi H."/>
        </authorList>
    </citation>
    <scope>NUCLEOTIDE SEQUENCE</scope>
</reference>
<comment type="caution">
    <text evidence="2">The sequence shown here is derived from an EMBL/GenBank/DDBJ whole genome shotgun (WGS) entry which is preliminary data.</text>
</comment>
<dbReference type="VEuPathDB" id="CryptoDB:GNI_091830"/>
<dbReference type="EMBL" id="AFNH02000686">
    <property type="protein sequence ID" value="EZG59766.1"/>
    <property type="molecule type" value="Genomic_DNA"/>
</dbReference>
<dbReference type="RefSeq" id="XP_011130880.1">
    <property type="nucleotide sequence ID" value="XM_011132578.1"/>
</dbReference>
<sequence>MAIKQCLRVLEQRLCGDVCLVKQEWSPEAKEILGELDSFLVNARNSHSTIQSYSPESISEEIRKLNPGLGTKLLGHSPYPDDTAARIAGVANGTIYGLVIALAAVLSVEVGVATEIFLRCVDQKDLSGMVRQAVTHNLSTVLSTPLNQQGEGRLPVKLMEACLELWIEDQLHYVDTLMKLFELGNKIVGYNALERDVVSEEDLINGGQLTGDSSSCSDADTTIKPDPADTTDNTLHIDPREHVAGTDPRPMCPQTRKEVLNLLNILEAKGCFKVVVQRIMCCFSYFKDESKIQATVNSALNTSESLLVQLGLQLRSVQIPPGNVLPQLIHLTLPPEFFQITAAHRKSLLSANLGLLASMTTAVALQTKDNLYALISLAPHLFTISPMSFSADMQLVGPHIREYDLMVESASYETLIECRTTPLVTNAVGSVAPGSIYGLPSRLGQTGLTQAGLGQTGLGQTGLAQTGQAQPGLTQAPAGLSSLAGSDGFGGTGAGADSQPVVPVTELFEAGPFVTLVVMAATDGTALRIHSNGASWTTTPATPSEQPECLRGGAEDVAQLHAPGATVASLLSSDSVDGQICRWFHRLPKAAESHIAFMFLRYATVACHAASTLTHQSLLRLIFAVQQQLDQLFPPEQSGGLLAPLEREPATKGPTPSWFEEKELVASAALWLDSLLRRCPAVAPQVFPMCERLLKPTADHAQLVAITGASPFDELQSLVFCLGHLYVTLFAT</sequence>
<feature type="region of interest" description="Disordered" evidence="1">
    <location>
        <begin position="462"/>
        <end position="496"/>
    </location>
</feature>
<evidence type="ECO:0000313" key="2">
    <source>
        <dbReference type="EMBL" id="EZG59766.1"/>
    </source>
</evidence>
<dbReference type="GeneID" id="22913294"/>
<feature type="non-terminal residue" evidence="2">
    <location>
        <position position="732"/>
    </location>
</feature>